<feature type="compositionally biased region" description="Polar residues" evidence="8">
    <location>
        <begin position="56"/>
        <end position="66"/>
    </location>
</feature>
<dbReference type="InterPro" id="IPR013087">
    <property type="entry name" value="Znf_C2H2_type"/>
</dbReference>
<dbReference type="GO" id="GO:0005634">
    <property type="term" value="C:nucleus"/>
    <property type="evidence" value="ECO:0007669"/>
    <property type="project" value="UniProtKB-SubCell"/>
</dbReference>
<evidence type="ECO:0000256" key="1">
    <source>
        <dbReference type="ARBA" id="ARBA00004123"/>
    </source>
</evidence>
<name>A0A3D8R212_9HELO</name>
<dbReference type="Proteomes" id="UP000256645">
    <property type="component" value="Unassembled WGS sequence"/>
</dbReference>
<evidence type="ECO:0000256" key="4">
    <source>
        <dbReference type="ARBA" id="ARBA00022771"/>
    </source>
</evidence>
<feature type="region of interest" description="Disordered" evidence="8">
    <location>
        <begin position="36"/>
        <end position="66"/>
    </location>
</feature>
<organism evidence="10 11">
    <name type="scientific">Coleophoma cylindrospora</name>
    <dbReference type="NCBI Taxonomy" id="1849047"/>
    <lineage>
        <taxon>Eukaryota</taxon>
        <taxon>Fungi</taxon>
        <taxon>Dikarya</taxon>
        <taxon>Ascomycota</taxon>
        <taxon>Pezizomycotina</taxon>
        <taxon>Leotiomycetes</taxon>
        <taxon>Helotiales</taxon>
        <taxon>Dermateaceae</taxon>
        <taxon>Coleophoma</taxon>
    </lineage>
</organism>
<comment type="subcellular location">
    <subcellularLocation>
        <location evidence="1">Nucleus</location>
    </subcellularLocation>
</comment>
<dbReference type="OrthoDB" id="3437960at2759"/>
<evidence type="ECO:0000313" key="11">
    <source>
        <dbReference type="Proteomes" id="UP000256645"/>
    </source>
</evidence>
<evidence type="ECO:0000259" key="9">
    <source>
        <dbReference type="PROSITE" id="PS50157"/>
    </source>
</evidence>
<evidence type="ECO:0000256" key="3">
    <source>
        <dbReference type="ARBA" id="ARBA00022737"/>
    </source>
</evidence>
<feature type="region of interest" description="Disordered" evidence="8">
    <location>
        <begin position="1"/>
        <end position="21"/>
    </location>
</feature>
<dbReference type="InterPro" id="IPR050888">
    <property type="entry name" value="ZnF_C2H2-type_TF"/>
</dbReference>
<feature type="region of interest" description="Disordered" evidence="8">
    <location>
        <begin position="271"/>
        <end position="304"/>
    </location>
</feature>
<feature type="region of interest" description="Disordered" evidence="8">
    <location>
        <begin position="635"/>
        <end position="692"/>
    </location>
</feature>
<keyword evidence="5" id="KW-0862">Zinc</keyword>
<evidence type="ECO:0000256" key="6">
    <source>
        <dbReference type="ARBA" id="ARBA00023242"/>
    </source>
</evidence>
<keyword evidence="4 7" id="KW-0863">Zinc-finger</keyword>
<evidence type="ECO:0000313" key="10">
    <source>
        <dbReference type="EMBL" id="RDW67864.1"/>
    </source>
</evidence>
<dbReference type="SUPFAM" id="SSF57667">
    <property type="entry name" value="beta-beta-alpha zinc fingers"/>
    <property type="match status" value="2"/>
</dbReference>
<feature type="compositionally biased region" description="Polar residues" evidence="8">
    <location>
        <begin position="586"/>
        <end position="601"/>
    </location>
</feature>
<dbReference type="PROSITE" id="PS00028">
    <property type="entry name" value="ZINC_FINGER_C2H2_1"/>
    <property type="match status" value="2"/>
</dbReference>
<keyword evidence="11" id="KW-1185">Reference proteome</keyword>
<dbReference type="Pfam" id="PF00096">
    <property type="entry name" value="zf-C2H2"/>
    <property type="match status" value="1"/>
</dbReference>
<dbReference type="SMART" id="SM00355">
    <property type="entry name" value="ZnF_C2H2"/>
    <property type="match status" value="2"/>
</dbReference>
<reference evidence="10 11" key="1">
    <citation type="journal article" date="2018" name="IMA Fungus">
        <title>IMA Genome-F 9: Draft genome sequence of Annulohypoxylon stygium, Aspergillus mulundensis, Berkeleyomyces basicola (syn. Thielaviopsis basicola), Ceratocystis smalleyi, two Cercospora beticola strains, Coleophoma cylindrospora, Fusarium fracticaudum, Phialophora cf. hyalina, and Morchella septimelata.</title>
        <authorList>
            <person name="Wingfield B.D."/>
            <person name="Bills G.F."/>
            <person name="Dong Y."/>
            <person name="Huang W."/>
            <person name="Nel W.J."/>
            <person name="Swalarsk-Parry B.S."/>
            <person name="Vaghefi N."/>
            <person name="Wilken P.M."/>
            <person name="An Z."/>
            <person name="de Beer Z.W."/>
            <person name="De Vos L."/>
            <person name="Chen L."/>
            <person name="Duong T.A."/>
            <person name="Gao Y."/>
            <person name="Hammerbacher A."/>
            <person name="Kikkert J.R."/>
            <person name="Li Y."/>
            <person name="Li H."/>
            <person name="Li K."/>
            <person name="Li Q."/>
            <person name="Liu X."/>
            <person name="Ma X."/>
            <person name="Naidoo K."/>
            <person name="Pethybridge S.J."/>
            <person name="Sun J."/>
            <person name="Steenkamp E.T."/>
            <person name="van der Nest M.A."/>
            <person name="van Wyk S."/>
            <person name="Wingfield M.J."/>
            <person name="Xiong C."/>
            <person name="Yue Q."/>
            <person name="Zhang X."/>
        </authorList>
    </citation>
    <scope>NUCLEOTIDE SEQUENCE [LARGE SCALE GENOMIC DNA]</scope>
    <source>
        <strain evidence="10 11">BP6252</strain>
    </source>
</reference>
<dbReference type="AlphaFoldDB" id="A0A3D8R212"/>
<keyword evidence="3" id="KW-0677">Repeat</keyword>
<dbReference type="STRING" id="1849047.A0A3D8R212"/>
<feature type="domain" description="C2H2-type" evidence="9">
    <location>
        <begin position="491"/>
        <end position="518"/>
    </location>
</feature>
<keyword evidence="2" id="KW-0479">Metal-binding</keyword>
<comment type="caution">
    <text evidence="10">The sequence shown here is derived from an EMBL/GenBank/DDBJ whole genome shotgun (WGS) entry which is preliminary data.</text>
</comment>
<sequence length="775" mass="86222">MLSNPTNNLQNRQRLHRRQNSTPNAFEAAKVNALPNLQRHGSHRRGISLDQRRRQTPPQDYTVSNTNQGYQTTQQHILRETQQQRLVRPGQQYQHYDNDENYKSSPAVTHRQSFDAACMGNFEAQRMNSPYPYSGPINTTMSVDPNSFPGANDFNLYTSDGNLTPSAFLDFSHIEGMSQSHSAPSSKRSSRRISGGILDRVAQFENMAAMKTERPITPPNQNASGSAALYLLQQHSLTCLGYFPLTPANTPFDRLSKHDQQRLLDSFETSMNGTVKPKSQNRRFHESYDTSMEETIKPRSNQRARGVFEDMRQAAEMNAIPSPPGSAQIPSTTSFDSAPMPSANFMNMSNLHIELVDYNGTQYSPTSNNFSPALSYRSASPEMAHMPLVGDPYSNKPDLRPPGMVYSSDGLSMNNSPVHSSHRRSESVNSINLEETITETGITIDDIASFIQGPDTNDGKWLCLFPDCNKRFGRKENIKSHVQTHLGDRQFQCPHCQKCFVRQHDLKRHAKIHTGIKPYPCQCGNSFARHDALTRHRQRGMCIGAFEGVVKKVVKRGRPKKNRPDNEERVKKSSRTRSKNKEKAQSYASSTSGASEASYATSPADEMDILDDKPFGFDEYSQPISEYHQYPEATSPKAAGCISPQDIHSVHSPSALSTHSHFSTQHESSHPASPAKSYHSPPGLCNSSSSPPASNQFYDADAVTAHGAEADIAALTNISEQDEDMFLEAFASGTGNMTQLERDPDLLMAKFDESFGSAVGEDLFRNSDDVFFGSP</sequence>
<evidence type="ECO:0000256" key="8">
    <source>
        <dbReference type="SAM" id="MobiDB-lite"/>
    </source>
</evidence>
<evidence type="ECO:0000256" key="2">
    <source>
        <dbReference type="ARBA" id="ARBA00022723"/>
    </source>
</evidence>
<evidence type="ECO:0000256" key="5">
    <source>
        <dbReference type="ARBA" id="ARBA00022833"/>
    </source>
</evidence>
<feature type="compositionally biased region" description="Basic and acidic residues" evidence="8">
    <location>
        <begin position="562"/>
        <end position="571"/>
    </location>
</feature>
<dbReference type="PANTHER" id="PTHR24406">
    <property type="entry name" value="TRANSCRIPTIONAL REPRESSOR CTCFL-RELATED"/>
    <property type="match status" value="1"/>
</dbReference>
<dbReference type="FunFam" id="3.30.160.60:FF:000504">
    <property type="entry name" value="C2H2 transcription factor swi5"/>
    <property type="match status" value="1"/>
</dbReference>
<feature type="domain" description="C2H2-type" evidence="9">
    <location>
        <begin position="461"/>
        <end position="490"/>
    </location>
</feature>
<feature type="compositionally biased region" description="Polar residues" evidence="8">
    <location>
        <begin position="651"/>
        <end position="666"/>
    </location>
</feature>
<dbReference type="GO" id="GO:0008270">
    <property type="term" value="F:zinc ion binding"/>
    <property type="evidence" value="ECO:0007669"/>
    <property type="project" value="UniProtKB-KW"/>
</dbReference>
<evidence type="ECO:0000256" key="7">
    <source>
        <dbReference type="PROSITE-ProRule" id="PRU00042"/>
    </source>
</evidence>
<dbReference type="FunFam" id="3.30.160.60:FF:001649">
    <property type="entry name" value="C2H2 transcription factor Swi5"/>
    <property type="match status" value="1"/>
</dbReference>
<proteinExistence type="predicted"/>
<dbReference type="EMBL" id="PDLM01000010">
    <property type="protein sequence ID" value="RDW67864.1"/>
    <property type="molecule type" value="Genomic_DNA"/>
</dbReference>
<keyword evidence="6" id="KW-0539">Nucleus</keyword>
<feature type="region of interest" description="Disordered" evidence="8">
    <location>
        <begin position="553"/>
        <end position="602"/>
    </location>
</feature>
<dbReference type="Gene3D" id="3.30.160.60">
    <property type="entry name" value="Classic Zinc Finger"/>
    <property type="match status" value="3"/>
</dbReference>
<protein>
    <recommendedName>
        <fullName evidence="9">C2H2-type domain-containing protein</fullName>
    </recommendedName>
</protein>
<dbReference type="PROSITE" id="PS50157">
    <property type="entry name" value="ZINC_FINGER_C2H2_2"/>
    <property type="match status" value="2"/>
</dbReference>
<accession>A0A3D8R212</accession>
<dbReference type="InterPro" id="IPR036236">
    <property type="entry name" value="Znf_C2H2_sf"/>
</dbReference>
<gene>
    <name evidence="10" type="ORF">BP6252_09260</name>
</gene>